<proteinExistence type="predicted"/>
<name>M1Q325_METMZ</name>
<gene>
    <name evidence="1" type="ORF">MmTuc01_1299</name>
</gene>
<dbReference type="HOGENOM" id="CLU_3245351_0_0_2"/>
<dbReference type="AlphaFoldDB" id="M1Q325"/>
<organism evidence="1 2">
    <name type="scientific">Methanosarcina mazei Tuc01</name>
    <dbReference type="NCBI Taxonomy" id="1236903"/>
    <lineage>
        <taxon>Archaea</taxon>
        <taxon>Methanobacteriati</taxon>
        <taxon>Methanobacteriota</taxon>
        <taxon>Stenosarchaea group</taxon>
        <taxon>Methanomicrobia</taxon>
        <taxon>Methanosarcinales</taxon>
        <taxon>Methanosarcinaceae</taxon>
        <taxon>Methanosarcina</taxon>
    </lineage>
</organism>
<accession>M1Q325</accession>
<evidence type="ECO:0000313" key="2">
    <source>
        <dbReference type="Proteomes" id="UP000011718"/>
    </source>
</evidence>
<protein>
    <submittedName>
        <fullName evidence="1">Uncharacterized protein</fullName>
    </submittedName>
</protein>
<sequence length="42" mass="4937">MKIINKLIFQMYEIEQVYSTEKVSARLKNGASQRSTGHKFFN</sequence>
<dbReference type="Proteomes" id="UP000011718">
    <property type="component" value="Chromosome"/>
</dbReference>
<dbReference type="EMBL" id="CP004144">
    <property type="protein sequence ID" value="AGF96680.1"/>
    <property type="molecule type" value="Genomic_DNA"/>
</dbReference>
<dbReference type="KEGG" id="mmaz:MmTuc01_1299"/>
<dbReference type="BioCyc" id="MMAZ1236903:G139K-1238-MONOMER"/>
<evidence type="ECO:0000313" key="1">
    <source>
        <dbReference type="EMBL" id="AGF96680.1"/>
    </source>
</evidence>
<reference evidence="1 2" key="1">
    <citation type="journal article" date="2013" name="Genome Announc.">
        <title>Complete Genome of a Methanosarcina mazei Strain Isolated from Sediment Samples from an Amazonian Flooded Area.</title>
        <authorList>
            <person name="Assis das Gracas D."/>
            <person name="Thiago Juca Ramos R."/>
            <person name="Vieira Araujo A.C."/>
            <person name="Zahlouth R."/>
            <person name="Ribeiro Carneiro A."/>
            <person name="Souza Lopes T."/>
            <person name="Azevedo Barauna R."/>
            <person name="Azevedo V."/>
            <person name="Cruz Schneider M.P."/>
            <person name="Pellizari V.H."/>
            <person name="Silva A."/>
        </authorList>
    </citation>
    <scope>NUCLEOTIDE SEQUENCE [LARGE SCALE GENOMIC DNA]</scope>
    <source>
        <strain evidence="1 2">Tuc01</strain>
    </source>
</reference>